<name>A0A410X3P6_9BACL</name>
<dbReference type="GeneID" id="95378546"/>
<dbReference type="EMBL" id="CP026520">
    <property type="protein sequence ID" value="QAV21215.1"/>
    <property type="molecule type" value="Genomic_DNA"/>
</dbReference>
<dbReference type="RefSeq" id="WP_042234935.1">
    <property type="nucleotide sequence ID" value="NZ_CP026520.1"/>
</dbReference>
<proteinExistence type="predicted"/>
<evidence type="ECO:0000313" key="3">
    <source>
        <dbReference type="Proteomes" id="UP000288943"/>
    </source>
</evidence>
<keyword evidence="4" id="KW-1185">Reference proteome</keyword>
<dbReference type="InterPro" id="IPR027417">
    <property type="entry name" value="P-loop_NTPase"/>
</dbReference>
<evidence type="ECO:0000313" key="4">
    <source>
        <dbReference type="Proteomes" id="UP001527202"/>
    </source>
</evidence>
<evidence type="ECO:0000313" key="1">
    <source>
        <dbReference type="EMBL" id="MCY9595308.1"/>
    </source>
</evidence>
<dbReference type="EMBL" id="JAMDMJ010000007">
    <property type="protein sequence ID" value="MCY9595308.1"/>
    <property type="molecule type" value="Genomic_DNA"/>
</dbReference>
<organism evidence="2 3">
    <name type="scientific">Paenibacillus chitinolyticus</name>
    <dbReference type="NCBI Taxonomy" id="79263"/>
    <lineage>
        <taxon>Bacteria</taxon>
        <taxon>Bacillati</taxon>
        <taxon>Bacillota</taxon>
        <taxon>Bacilli</taxon>
        <taxon>Bacillales</taxon>
        <taxon>Paenibacillaceae</taxon>
        <taxon>Paenibacillus</taxon>
    </lineage>
</organism>
<reference evidence="2 3" key="1">
    <citation type="submission" date="2018-01" db="EMBL/GenBank/DDBJ databases">
        <title>The whole genome sequencing and assembly of Paenibacillus chitinolyticus KCCM 41400 strain.</title>
        <authorList>
            <person name="Kim J.-Y."/>
            <person name="Park M.-K."/>
            <person name="Lee Y.-J."/>
            <person name="Yi H."/>
            <person name="Bahn Y.-S."/>
            <person name="Kim J.F."/>
            <person name="Lee D.-W."/>
        </authorList>
    </citation>
    <scope>NUCLEOTIDE SEQUENCE [LARGE SCALE GENOMIC DNA]</scope>
    <source>
        <strain evidence="2 3">KCCM 41400</strain>
    </source>
</reference>
<dbReference type="SUPFAM" id="SSF53795">
    <property type="entry name" value="PEP carboxykinase-like"/>
    <property type="match status" value="1"/>
</dbReference>
<evidence type="ECO:0000313" key="2">
    <source>
        <dbReference type="EMBL" id="QAV21215.1"/>
    </source>
</evidence>
<dbReference type="AlphaFoldDB" id="A0A410X3P6"/>
<evidence type="ECO:0008006" key="5">
    <source>
        <dbReference type="Google" id="ProtNLM"/>
    </source>
</evidence>
<sequence>MTRFITRIGNERIGIETDSPVLGEWLRESFDRGFGDDGEEPRLRLNIKGGFGVPFVDFDVAAEKRGGKVIYTRADYRIEADEDLRAASVAVQDEFALKHALMNVYSAFLIRNGLGLLMHSSCAVQDGRGYLFAGPSGAGKSTAALLSRPRVLLSDEATVIALPEAGPGDGAESLALAHNSPFRSDSRWDIGEGIPAAPLEGMYVLRQSEEVRTEPMKAADALPIVMSQVFFWTTGAEETRAVMQLCMRFLERVPVQELFFQKNDLFWDVIAPRKAGV</sequence>
<accession>A0A410X3P6</accession>
<dbReference type="OrthoDB" id="116421at2"/>
<reference evidence="1 4" key="2">
    <citation type="submission" date="2022-05" db="EMBL/GenBank/DDBJ databases">
        <title>Genome Sequencing of Bee-Associated Microbes.</title>
        <authorList>
            <person name="Dunlap C."/>
        </authorList>
    </citation>
    <scope>NUCLEOTIDE SEQUENCE [LARGE SCALE GENOMIC DNA]</scope>
    <source>
        <strain evidence="1 4">NRRL B-23120</strain>
    </source>
</reference>
<dbReference type="Proteomes" id="UP000288943">
    <property type="component" value="Chromosome"/>
</dbReference>
<dbReference type="Proteomes" id="UP001527202">
    <property type="component" value="Unassembled WGS sequence"/>
</dbReference>
<gene>
    <name evidence="1" type="ORF">M5X16_05915</name>
    <name evidence="2" type="ORF">PC41400_27535</name>
</gene>
<protein>
    <recommendedName>
        <fullName evidence="5">Aldolase</fullName>
    </recommendedName>
</protein>
<dbReference type="Gene3D" id="3.40.50.300">
    <property type="entry name" value="P-loop containing nucleotide triphosphate hydrolases"/>
    <property type="match status" value="1"/>
</dbReference>
<dbReference type="KEGG" id="pchi:PC41400_27535"/>